<feature type="transmembrane region" description="Helical" evidence="1">
    <location>
        <begin position="59"/>
        <end position="79"/>
    </location>
</feature>
<evidence type="ECO:0000256" key="1">
    <source>
        <dbReference type="SAM" id="Phobius"/>
    </source>
</evidence>
<dbReference type="Proteomes" id="UP000054823">
    <property type="component" value="Unassembled WGS sequence"/>
</dbReference>
<dbReference type="Pfam" id="PF03729">
    <property type="entry name" value="DUF308"/>
    <property type="match status" value="1"/>
</dbReference>
<sequence>MRNWIVLLVVGILALILGLIALANPFAASVTATLFVGWSFIFMGGFQIFAAFGSASTGAKIAGVLIGLLAMIIGVHIVAEPLQGLLSLTLVSGILFLVSGVFKASFGLFNFKGTARLAMLLSAVVSIVLGVMVLSNFPQSAAVLLGVLLAVELLSNGISAIALAFAVRDLSKTEDGAASAA</sequence>
<dbReference type="PANTHER" id="PTHR34989">
    <property type="entry name" value="PROTEIN HDED"/>
    <property type="match status" value="1"/>
</dbReference>
<accession>A0A0N7LSR1</accession>
<dbReference type="PANTHER" id="PTHR34989:SF1">
    <property type="entry name" value="PROTEIN HDED"/>
    <property type="match status" value="1"/>
</dbReference>
<organism evidence="2 3">
    <name type="scientific">Shimia marina</name>
    <dbReference type="NCBI Taxonomy" id="321267"/>
    <lineage>
        <taxon>Bacteria</taxon>
        <taxon>Pseudomonadati</taxon>
        <taxon>Pseudomonadota</taxon>
        <taxon>Alphaproteobacteria</taxon>
        <taxon>Rhodobacterales</taxon>
        <taxon>Roseobacteraceae</taxon>
    </lineage>
</organism>
<proteinExistence type="predicted"/>
<dbReference type="STRING" id="321267.SHM7688_03794"/>
<dbReference type="OrthoDB" id="5678253at2"/>
<keyword evidence="1" id="KW-0812">Transmembrane</keyword>
<dbReference type="AlphaFoldDB" id="A0A0N7LSR1"/>
<keyword evidence="1" id="KW-1133">Transmembrane helix</keyword>
<feature type="transmembrane region" description="Helical" evidence="1">
    <location>
        <begin position="117"/>
        <end position="137"/>
    </location>
</feature>
<dbReference type="GO" id="GO:0005886">
    <property type="term" value="C:plasma membrane"/>
    <property type="evidence" value="ECO:0007669"/>
    <property type="project" value="TreeGrafter"/>
</dbReference>
<dbReference type="InterPro" id="IPR052712">
    <property type="entry name" value="Acid_resist_chaperone_HdeD"/>
</dbReference>
<dbReference type="RefSeq" id="WP_083499114.1">
    <property type="nucleotide sequence ID" value="NZ_CYPW01000040.1"/>
</dbReference>
<evidence type="ECO:0000313" key="2">
    <source>
        <dbReference type="EMBL" id="CUH54324.1"/>
    </source>
</evidence>
<feature type="transmembrane region" description="Helical" evidence="1">
    <location>
        <begin position="33"/>
        <end position="52"/>
    </location>
</feature>
<keyword evidence="1" id="KW-0472">Membrane</keyword>
<name>A0A0N7LSR1_9RHOB</name>
<keyword evidence="3" id="KW-1185">Reference proteome</keyword>
<protein>
    <submittedName>
        <fullName evidence="2">Acid-resistance membrane protein</fullName>
    </submittedName>
</protein>
<dbReference type="InterPro" id="IPR005325">
    <property type="entry name" value="DUF308_memb"/>
</dbReference>
<reference evidence="2 3" key="1">
    <citation type="submission" date="2015-09" db="EMBL/GenBank/DDBJ databases">
        <authorList>
            <consortium name="Swine Surveillance"/>
        </authorList>
    </citation>
    <scope>NUCLEOTIDE SEQUENCE [LARGE SCALE GENOMIC DNA]</scope>
    <source>
        <strain evidence="2 3">CECT 7688</strain>
    </source>
</reference>
<evidence type="ECO:0000313" key="3">
    <source>
        <dbReference type="Proteomes" id="UP000054823"/>
    </source>
</evidence>
<gene>
    <name evidence="2" type="ORF">SHM7688_03794</name>
</gene>
<feature type="transmembrane region" description="Helical" evidence="1">
    <location>
        <begin position="143"/>
        <end position="167"/>
    </location>
</feature>
<feature type="transmembrane region" description="Helical" evidence="1">
    <location>
        <begin position="85"/>
        <end position="105"/>
    </location>
</feature>
<dbReference type="EMBL" id="CYPW01000040">
    <property type="protein sequence ID" value="CUH54324.1"/>
    <property type="molecule type" value="Genomic_DNA"/>
</dbReference>